<feature type="transmembrane region" description="Helical" evidence="8">
    <location>
        <begin position="165"/>
        <end position="187"/>
    </location>
</feature>
<keyword evidence="11" id="KW-1185">Reference proteome</keyword>
<keyword evidence="6 8" id="KW-1133">Transmembrane helix</keyword>
<dbReference type="PANTHER" id="PTHR42929:SF5">
    <property type="entry name" value="ABC TRANSPORTER PERMEASE PROTEIN"/>
    <property type="match status" value="1"/>
</dbReference>
<comment type="subcellular location">
    <subcellularLocation>
        <location evidence="1 8">Cell membrane</location>
        <topology evidence="1 8">Multi-pass membrane protein</topology>
    </subcellularLocation>
</comment>
<evidence type="ECO:0000256" key="6">
    <source>
        <dbReference type="ARBA" id="ARBA00022989"/>
    </source>
</evidence>
<protein>
    <recommendedName>
        <fullName evidence="9">ABC transmembrane type-1 domain-containing protein</fullName>
    </recommendedName>
</protein>
<dbReference type="PANTHER" id="PTHR42929">
    <property type="entry name" value="INNER MEMBRANE ABC TRANSPORTER PERMEASE PROTEIN YDCU-RELATED-RELATED"/>
    <property type="match status" value="1"/>
</dbReference>
<feature type="transmembrane region" description="Helical" evidence="8">
    <location>
        <begin position="89"/>
        <end position="108"/>
    </location>
</feature>
<dbReference type="Proteomes" id="UP001055286">
    <property type="component" value="Unassembled WGS sequence"/>
</dbReference>
<evidence type="ECO:0000256" key="3">
    <source>
        <dbReference type="ARBA" id="ARBA00022448"/>
    </source>
</evidence>
<accession>A0AA37H8D2</accession>
<evidence type="ECO:0000256" key="2">
    <source>
        <dbReference type="ARBA" id="ARBA00007069"/>
    </source>
</evidence>
<evidence type="ECO:0000256" key="4">
    <source>
        <dbReference type="ARBA" id="ARBA00022475"/>
    </source>
</evidence>
<comment type="similarity">
    <text evidence="2">Belongs to the binding-protein-dependent transport system permease family. CysTW subfamily.</text>
</comment>
<dbReference type="CDD" id="cd06261">
    <property type="entry name" value="TM_PBP2"/>
    <property type="match status" value="1"/>
</dbReference>
<dbReference type="SUPFAM" id="SSF161098">
    <property type="entry name" value="MetI-like"/>
    <property type="match status" value="1"/>
</dbReference>
<evidence type="ECO:0000259" key="9">
    <source>
        <dbReference type="PROSITE" id="PS50928"/>
    </source>
</evidence>
<keyword evidence="5 8" id="KW-0812">Transmembrane</keyword>
<feature type="transmembrane region" description="Helical" evidence="8">
    <location>
        <begin position="120"/>
        <end position="145"/>
    </location>
</feature>
<dbReference type="AlphaFoldDB" id="A0AA37H8D2"/>
<dbReference type="Gene3D" id="1.10.3720.10">
    <property type="entry name" value="MetI-like"/>
    <property type="match status" value="1"/>
</dbReference>
<dbReference type="PROSITE" id="PS50928">
    <property type="entry name" value="ABC_TM1"/>
    <property type="match status" value="1"/>
</dbReference>
<organism evidence="10 11">
    <name type="scientific">Methylobacterium frigidaeris</name>
    <dbReference type="NCBI Taxonomy" id="2038277"/>
    <lineage>
        <taxon>Bacteria</taxon>
        <taxon>Pseudomonadati</taxon>
        <taxon>Pseudomonadota</taxon>
        <taxon>Alphaproteobacteria</taxon>
        <taxon>Hyphomicrobiales</taxon>
        <taxon>Methylobacteriaceae</taxon>
        <taxon>Methylobacterium</taxon>
    </lineage>
</organism>
<dbReference type="GO" id="GO:0055085">
    <property type="term" value="P:transmembrane transport"/>
    <property type="evidence" value="ECO:0007669"/>
    <property type="project" value="InterPro"/>
</dbReference>
<reference evidence="10" key="2">
    <citation type="submission" date="2021-08" db="EMBL/GenBank/DDBJ databases">
        <authorList>
            <person name="Tani A."/>
            <person name="Ola A."/>
            <person name="Ogura Y."/>
            <person name="Katsura K."/>
            <person name="Hayashi T."/>
        </authorList>
    </citation>
    <scope>NUCLEOTIDE SEQUENCE</scope>
    <source>
        <strain evidence="10">JCM 32048</strain>
    </source>
</reference>
<feature type="domain" description="ABC transmembrane type-1" evidence="9">
    <location>
        <begin position="85"/>
        <end position="291"/>
    </location>
</feature>
<dbReference type="InterPro" id="IPR000515">
    <property type="entry name" value="MetI-like"/>
</dbReference>
<evidence type="ECO:0000256" key="5">
    <source>
        <dbReference type="ARBA" id="ARBA00022692"/>
    </source>
</evidence>
<gene>
    <name evidence="10" type="ORF">MPEAHAMD_1279</name>
</gene>
<comment type="caution">
    <text evidence="10">The sequence shown here is derived from an EMBL/GenBank/DDBJ whole genome shotgun (WGS) entry which is preliminary data.</text>
</comment>
<feature type="transmembrane region" description="Helical" evidence="8">
    <location>
        <begin position="222"/>
        <end position="250"/>
    </location>
</feature>
<dbReference type="GO" id="GO:0005886">
    <property type="term" value="C:plasma membrane"/>
    <property type="evidence" value="ECO:0007669"/>
    <property type="project" value="UniProtKB-SubCell"/>
</dbReference>
<proteinExistence type="inferred from homology"/>
<keyword evidence="4" id="KW-1003">Cell membrane</keyword>
<feature type="transmembrane region" description="Helical" evidence="8">
    <location>
        <begin position="270"/>
        <end position="295"/>
    </location>
</feature>
<dbReference type="Pfam" id="PF00528">
    <property type="entry name" value="BPD_transp_1"/>
    <property type="match status" value="1"/>
</dbReference>
<evidence type="ECO:0000313" key="10">
    <source>
        <dbReference type="EMBL" id="GJD61139.1"/>
    </source>
</evidence>
<keyword evidence="7 8" id="KW-0472">Membrane</keyword>
<dbReference type="InterPro" id="IPR035906">
    <property type="entry name" value="MetI-like_sf"/>
</dbReference>
<keyword evidence="3 8" id="KW-0813">Transport</keyword>
<name>A0AA37H8D2_9HYPH</name>
<sequence length="301" mass="31945">MTLCNGEMGAEPAFPTLQQAPRQRSAVFALILPAVLVVAALLVGPMVLLARISLNQYSATQLMIEATTAQNYLNALADPYYRGVMGTTLVMAFTCTALTLALGFPAAYRLARMESRWKSLVIVLTLIPLLVGNVVRAAGWLGLLGNDGLINATLRGLHITSQPLQLIYTPGAVAVGTIAVVLPYMILTLSSVIESIPRAVEEAAANLGAGAFTVFRRVVWPLALPGTVAGCVLVFILCMNTYATAVLLGGSQFKMMAPAVYDQFSKGMNWPFGAALAFILLAATLVLTVLGTALLGRRYAR</sequence>
<evidence type="ECO:0000256" key="8">
    <source>
        <dbReference type="RuleBase" id="RU363032"/>
    </source>
</evidence>
<dbReference type="EMBL" id="BPQJ01000004">
    <property type="protein sequence ID" value="GJD61139.1"/>
    <property type="molecule type" value="Genomic_DNA"/>
</dbReference>
<reference evidence="10" key="1">
    <citation type="journal article" date="2016" name="Front. Microbiol.">
        <title>Genome Sequence of the Piezophilic, Mesophilic Sulfate-Reducing Bacterium Desulfovibrio indicus J2T.</title>
        <authorList>
            <person name="Cao J."/>
            <person name="Maignien L."/>
            <person name="Shao Z."/>
            <person name="Alain K."/>
            <person name="Jebbar M."/>
        </authorList>
    </citation>
    <scope>NUCLEOTIDE SEQUENCE</scope>
    <source>
        <strain evidence="10">JCM 32048</strain>
    </source>
</reference>
<evidence type="ECO:0000256" key="1">
    <source>
        <dbReference type="ARBA" id="ARBA00004651"/>
    </source>
</evidence>
<evidence type="ECO:0000256" key="7">
    <source>
        <dbReference type="ARBA" id="ARBA00023136"/>
    </source>
</evidence>
<evidence type="ECO:0000313" key="11">
    <source>
        <dbReference type="Proteomes" id="UP001055286"/>
    </source>
</evidence>
<feature type="transmembrane region" description="Helical" evidence="8">
    <location>
        <begin position="26"/>
        <end position="48"/>
    </location>
</feature>